<organism evidence="3 4">
    <name type="scientific">Dorcoceras hygrometricum</name>
    <dbReference type="NCBI Taxonomy" id="472368"/>
    <lineage>
        <taxon>Eukaryota</taxon>
        <taxon>Viridiplantae</taxon>
        <taxon>Streptophyta</taxon>
        <taxon>Embryophyta</taxon>
        <taxon>Tracheophyta</taxon>
        <taxon>Spermatophyta</taxon>
        <taxon>Magnoliopsida</taxon>
        <taxon>eudicotyledons</taxon>
        <taxon>Gunneridae</taxon>
        <taxon>Pentapetalae</taxon>
        <taxon>asterids</taxon>
        <taxon>lamiids</taxon>
        <taxon>Lamiales</taxon>
        <taxon>Gesneriaceae</taxon>
        <taxon>Didymocarpoideae</taxon>
        <taxon>Trichosporeae</taxon>
        <taxon>Loxocarpinae</taxon>
        <taxon>Dorcoceras</taxon>
    </lineage>
</organism>
<sequence length="237" mass="25459">MNNPQQQRQQDASVPGGTSPHLVRSKSGGTVATSLAEVQNFISKYSRTSKGEEISKTSVAKTKKKPPETADATGFVRFLPRAKSKSEAPVPRKTRSASTSPSAWALSPGRSLTGSSIAAAVTTVVVRQKSPASARALALIKSPGGAVRPKSPANSEKSLKKGSKSGAVGGLLKYLRQKKVSSVLEEEYHQFSVTYNRLLHWRFANARAEDSMAAVKKIFQVLMINISYPNLGFRFVG</sequence>
<accession>A0A2Z7BVQ1</accession>
<dbReference type="AlphaFoldDB" id="A0A2Z7BVQ1"/>
<protein>
    <submittedName>
        <fullName evidence="3">Uncharacterized protein</fullName>
    </submittedName>
</protein>
<comment type="similarity">
    <text evidence="1">Belongs to the QWRF family.</text>
</comment>
<dbReference type="PANTHER" id="PTHR31807">
    <property type="entry name" value="AUGMIN FAMILY MEMBER"/>
    <property type="match status" value="1"/>
</dbReference>
<dbReference type="OrthoDB" id="663033at2759"/>
<evidence type="ECO:0000313" key="4">
    <source>
        <dbReference type="Proteomes" id="UP000250235"/>
    </source>
</evidence>
<feature type="region of interest" description="Disordered" evidence="2">
    <location>
        <begin position="1"/>
        <end position="30"/>
    </location>
</feature>
<dbReference type="Proteomes" id="UP000250235">
    <property type="component" value="Unassembled WGS sequence"/>
</dbReference>
<dbReference type="InterPro" id="IPR007573">
    <property type="entry name" value="QWRF"/>
</dbReference>
<proteinExistence type="inferred from homology"/>
<feature type="region of interest" description="Disordered" evidence="2">
    <location>
        <begin position="46"/>
        <end position="108"/>
    </location>
</feature>
<feature type="region of interest" description="Disordered" evidence="2">
    <location>
        <begin position="144"/>
        <end position="164"/>
    </location>
</feature>
<evidence type="ECO:0000313" key="3">
    <source>
        <dbReference type="EMBL" id="KZV38722.1"/>
    </source>
</evidence>
<keyword evidence="4" id="KW-1185">Reference proteome</keyword>
<dbReference type="EMBL" id="KV001745">
    <property type="protein sequence ID" value="KZV38722.1"/>
    <property type="molecule type" value="Genomic_DNA"/>
</dbReference>
<dbReference type="GO" id="GO:0005880">
    <property type="term" value="C:nuclear microtubule"/>
    <property type="evidence" value="ECO:0007669"/>
    <property type="project" value="TreeGrafter"/>
</dbReference>
<dbReference type="GO" id="GO:0005737">
    <property type="term" value="C:cytoplasm"/>
    <property type="evidence" value="ECO:0007669"/>
    <property type="project" value="TreeGrafter"/>
</dbReference>
<dbReference type="GO" id="GO:0051225">
    <property type="term" value="P:spindle assembly"/>
    <property type="evidence" value="ECO:0007669"/>
    <property type="project" value="TreeGrafter"/>
</dbReference>
<dbReference type="GO" id="GO:0008017">
    <property type="term" value="F:microtubule binding"/>
    <property type="evidence" value="ECO:0007669"/>
    <property type="project" value="TreeGrafter"/>
</dbReference>
<reference evidence="3 4" key="1">
    <citation type="journal article" date="2015" name="Proc. Natl. Acad. Sci. U.S.A.">
        <title>The resurrection genome of Boea hygrometrica: A blueprint for survival of dehydration.</title>
        <authorList>
            <person name="Xiao L."/>
            <person name="Yang G."/>
            <person name="Zhang L."/>
            <person name="Yang X."/>
            <person name="Zhao S."/>
            <person name="Ji Z."/>
            <person name="Zhou Q."/>
            <person name="Hu M."/>
            <person name="Wang Y."/>
            <person name="Chen M."/>
            <person name="Xu Y."/>
            <person name="Jin H."/>
            <person name="Xiao X."/>
            <person name="Hu G."/>
            <person name="Bao F."/>
            <person name="Hu Y."/>
            <person name="Wan P."/>
            <person name="Li L."/>
            <person name="Deng X."/>
            <person name="Kuang T."/>
            <person name="Xiang C."/>
            <person name="Zhu J.K."/>
            <person name="Oliver M.J."/>
            <person name="He Y."/>
        </authorList>
    </citation>
    <scope>NUCLEOTIDE SEQUENCE [LARGE SCALE GENOMIC DNA]</scope>
    <source>
        <strain evidence="4">cv. XS01</strain>
    </source>
</reference>
<evidence type="ECO:0000256" key="2">
    <source>
        <dbReference type="SAM" id="MobiDB-lite"/>
    </source>
</evidence>
<dbReference type="Pfam" id="PF04484">
    <property type="entry name" value="QWRF"/>
    <property type="match status" value="1"/>
</dbReference>
<gene>
    <name evidence="3" type="ORF">F511_19520</name>
</gene>
<dbReference type="PANTHER" id="PTHR31807:SF27">
    <property type="entry name" value="QWRF MOTIF-CONTAINING PROTEIN 7"/>
    <property type="match status" value="1"/>
</dbReference>
<feature type="compositionally biased region" description="Polar residues" evidence="2">
    <location>
        <begin position="1"/>
        <end position="12"/>
    </location>
</feature>
<name>A0A2Z7BVQ1_9LAMI</name>
<evidence type="ECO:0000256" key="1">
    <source>
        <dbReference type="ARBA" id="ARBA00010016"/>
    </source>
</evidence>